<keyword evidence="2" id="KW-1185">Reference proteome</keyword>
<accession>L8GPY6</accession>
<dbReference type="GeneID" id="14915302"/>
<reference evidence="1 2" key="1">
    <citation type="journal article" date="2013" name="Genome Biol.">
        <title>Genome of Acanthamoeba castellanii highlights extensive lateral gene transfer and early evolution of tyrosine kinase signaling.</title>
        <authorList>
            <person name="Clarke M."/>
            <person name="Lohan A.J."/>
            <person name="Liu B."/>
            <person name="Lagkouvardos I."/>
            <person name="Roy S."/>
            <person name="Zafar N."/>
            <person name="Bertelli C."/>
            <person name="Schilde C."/>
            <person name="Kianianmomeni A."/>
            <person name="Burglin T.R."/>
            <person name="Frech C."/>
            <person name="Turcotte B."/>
            <person name="Kopec K.O."/>
            <person name="Synnott J.M."/>
            <person name="Choo C."/>
            <person name="Paponov I."/>
            <person name="Finkler A."/>
            <person name="Soon Heng Tan C."/>
            <person name="Hutchins A.P."/>
            <person name="Weinmeier T."/>
            <person name="Rattei T."/>
            <person name="Chu J.S."/>
            <person name="Gimenez G."/>
            <person name="Irimia M."/>
            <person name="Rigden D.J."/>
            <person name="Fitzpatrick D.A."/>
            <person name="Lorenzo-Morales J."/>
            <person name="Bateman A."/>
            <person name="Chiu C.H."/>
            <person name="Tang P."/>
            <person name="Hegemann P."/>
            <person name="Fromm H."/>
            <person name="Raoult D."/>
            <person name="Greub G."/>
            <person name="Miranda-Saavedra D."/>
            <person name="Chen N."/>
            <person name="Nash P."/>
            <person name="Ginger M.L."/>
            <person name="Horn M."/>
            <person name="Schaap P."/>
            <person name="Caler L."/>
            <person name="Loftus B."/>
        </authorList>
    </citation>
    <scope>NUCLEOTIDE SEQUENCE [LARGE SCALE GENOMIC DNA]</scope>
    <source>
        <strain evidence="1 2">Neff</strain>
    </source>
</reference>
<dbReference type="VEuPathDB" id="AmoebaDB:ACA1_337640"/>
<proteinExistence type="predicted"/>
<dbReference type="AlphaFoldDB" id="L8GPY6"/>
<evidence type="ECO:0000313" key="1">
    <source>
        <dbReference type="EMBL" id="ELR14708.1"/>
    </source>
</evidence>
<protein>
    <submittedName>
        <fullName evidence="1">Uncharacterized protein</fullName>
    </submittedName>
</protein>
<organism evidence="1 2">
    <name type="scientific">Acanthamoeba castellanii (strain ATCC 30010 / Neff)</name>
    <dbReference type="NCBI Taxonomy" id="1257118"/>
    <lineage>
        <taxon>Eukaryota</taxon>
        <taxon>Amoebozoa</taxon>
        <taxon>Discosea</taxon>
        <taxon>Longamoebia</taxon>
        <taxon>Centramoebida</taxon>
        <taxon>Acanthamoebidae</taxon>
        <taxon>Acanthamoeba</taxon>
    </lineage>
</organism>
<name>L8GPY6_ACACF</name>
<dbReference type="KEGG" id="acan:ACA1_337640"/>
<gene>
    <name evidence="1" type="ORF">ACA1_337640</name>
</gene>
<dbReference type="Proteomes" id="UP000011083">
    <property type="component" value="Unassembled WGS sequence"/>
</dbReference>
<dbReference type="EMBL" id="KB008045">
    <property type="protein sequence ID" value="ELR14708.1"/>
    <property type="molecule type" value="Genomic_DNA"/>
</dbReference>
<dbReference type="RefSeq" id="XP_004336721.1">
    <property type="nucleotide sequence ID" value="XM_004336673.1"/>
</dbReference>
<evidence type="ECO:0000313" key="2">
    <source>
        <dbReference type="Proteomes" id="UP000011083"/>
    </source>
</evidence>
<sequence>MGTLNLSEAEPPVWTRMLVGQCTMGLLTLHTQIFHLVSHLHLLNFTKGWGDVLEYNHIYNMVLNTLHSTTTA</sequence>